<sequence length="84" mass="9239">MSIKQYASVVECFEEEFPDLSIARAVVDGTGAYWPKIKDNSVTNEELARDVVYMLNTSHFNSSTMLAATALLAARALGWLPSPK</sequence>
<comment type="caution">
    <text evidence="1">The sequence shown here is derived from an EMBL/GenBank/DDBJ whole genome shotgun (WGS) entry which is preliminary data.</text>
</comment>
<evidence type="ECO:0000313" key="1">
    <source>
        <dbReference type="EMBL" id="OGC45267.1"/>
    </source>
</evidence>
<gene>
    <name evidence="1" type="ORF">A2V49_01560</name>
</gene>
<dbReference type="Proteomes" id="UP000178615">
    <property type="component" value="Unassembled WGS sequence"/>
</dbReference>
<proteinExistence type="predicted"/>
<protein>
    <submittedName>
        <fullName evidence="1">Uncharacterized protein</fullName>
    </submittedName>
</protein>
<dbReference type="AlphaFoldDB" id="A0A1F4UJZ9"/>
<accession>A0A1F4UJZ9</accession>
<name>A0A1F4UJZ9_UNCKA</name>
<reference evidence="1 2" key="1">
    <citation type="journal article" date="2016" name="Nat. Commun.">
        <title>Thousands of microbial genomes shed light on interconnected biogeochemical processes in an aquifer system.</title>
        <authorList>
            <person name="Anantharaman K."/>
            <person name="Brown C.T."/>
            <person name="Hug L.A."/>
            <person name="Sharon I."/>
            <person name="Castelle C.J."/>
            <person name="Probst A.J."/>
            <person name="Thomas B.C."/>
            <person name="Singh A."/>
            <person name="Wilkins M.J."/>
            <person name="Karaoz U."/>
            <person name="Brodie E.L."/>
            <person name="Williams K.H."/>
            <person name="Hubbard S.S."/>
            <person name="Banfield J.F."/>
        </authorList>
    </citation>
    <scope>NUCLEOTIDE SEQUENCE [LARGE SCALE GENOMIC DNA]</scope>
</reference>
<organism evidence="1 2">
    <name type="scientific">candidate division WWE3 bacterium RBG_19FT_COMBO_34_6</name>
    <dbReference type="NCBI Taxonomy" id="1802612"/>
    <lineage>
        <taxon>Bacteria</taxon>
        <taxon>Katanobacteria</taxon>
    </lineage>
</organism>
<evidence type="ECO:0000313" key="2">
    <source>
        <dbReference type="Proteomes" id="UP000178615"/>
    </source>
</evidence>
<dbReference type="EMBL" id="MEUV01000045">
    <property type="protein sequence ID" value="OGC45267.1"/>
    <property type="molecule type" value="Genomic_DNA"/>
</dbReference>